<evidence type="ECO:0000256" key="1">
    <source>
        <dbReference type="ARBA" id="ARBA00005662"/>
    </source>
</evidence>
<reference evidence="3" key="1">
    <citation type="submission" date="2019-08" db="EMBL/GenBank/DDBJ databases">
        <authorList>
            <person name="Kucharzyk K."/>
            <person name="Murdoch R.W."/>
            <person name="Higgins S."/>
            <person name="Loffler F."/>
        </authorList>
    </citation>
    <scope>NUCLEOTIDE SEQUENCE</scope>
</reference>
<proteinExistence type="inferred from homology"/>
<organism evidence="3">
    <name type="scientific">bioreactor metagenome</name>
    <dbReference type="NCBI Taxonomy" id="1076179"/>
    <lineage>
        <taxon>unclassified sequences</taxon>
        <taxon>metagenomes</taxon>
        <taxon>ecological metagenomes</taxon>
    </lineage>
</organism>
<evidence type="ECO:0000313" key="3">
    <source>
        <dbReference type="EMBL" id="MPN59521.1"/>
    </source>
</evidence>
<dbReference type="PANTHER" id="PTHR33393:SF11">
    <property type="entry name" value="POLYGLUTAMINE SYNTHESIS ACCESSORY PROTEIN RV0574C-RELATED"/>
    <property type="match status" value="1"/>
</dbReference>
<gene>
    <name evidence="3" type="primary">capA_4</name>
    <name evidence="3" type="ORF">SDC9_207242</name>
</gene>
<dbReference type="InterPro" id="IPR052169">
    <property type="entry name" value="CW_Biosynth-Accessory"/>
</dbReference>
<dbReference type="PANTHER" id="PTHR33393">
    <property type="entry name" value="POLYGLUTAMINE SYNTHESIS ACCESSORY PROTEIN RV0574C-RELATED"/>
    <property type="match status" value="1"/>
</dbReference>
<evidence type="ECO:0000259" key="2">
    <source>
        <dbReference type="SMART" id="SM00854"/>
    </source>
</evidence>
<dbReference type="AlphaFoldDB" id="A0A645J7C7"/>
<dbReference type="SUPFAM" id="SSF56300">
    <property type="entry name" value="Metallo-dependent phosphatases"/>
    <property type="match status" value="1"/>
</dbReference>
<comment type="similarity">
    <text evidence="1">Belongs to the CapA family.</text>
</comment>
<comment type="caution">
    <text evidence="3">The sequence shown here is derived from an EMBL/GenBank/DDBJ whole genome shotgun (WGS) entry which is preliminary data.</text>
</comment>
<dbReference type="InterPro" id="IPR019079">
    <property type="entry name" value="Capsule_synth_CapA"/>
</dbReference>
<dbReference type="SMART" id="SM00854">
    <property type="entry name" value="PGA_cap"/>
    <property type="match status" value="1"/>
</dbReference>
<sequence length="143" mass="15875">MLLDIRQARQRDRADLVIPVMHWGWEHETRASERQKALARRMIDAGAGADAVVGGHPHVTQEIEIYRGKPVIYSLGNFVFDGFDDPLNNTGWLLRLELDKAGVVSSRIVVAKIDREGTPHPAPQAASACWERGQAAPVDCRGR</sequence>
<dbReference type="EMBL" id="VSSQ01133629">
    <property type="protein sequence ID" value="MPN59521.1"/>
    <property type="molecule type" value="Genomic_DNA"/>
</dbReference>
<dbReference type="InterPro" id="IPR029052">
    <property type="entry name" value="Metallo-depent_PP-like"/>
</dbReference>
<protein>
    <submittedName>
        <fullName evidence="3">Capsule biosynthesis protein CapA</fullName>
    </submittedName>
</protein>
<accession>A0A645J7C7</accession>
<name>A0A645J7C7_9ZZZZ</name>
<dbReference type="Gene3D" id="3.60.21.10">
    <property type="match status" value="1"/>
</dbReference>
<dbReference type="Pfam" id="PF09587">
    <property type="entry name" value="PGA_cap"/>
    <property type="match status" value="1"/>
</dbReference>
<feature type="domain" description="Capsule synthesis protein CapA" evidence="2">
    <location>
        <begin position="1"/>
        <end position="82"/>
    </location>
</feature>